<name>A0ACB0Y925_MELEN</name>
<proteinExistence type="predicted"/>
<evidence type="ECO:0000313" key="2">
    <source>
        <dbReference type="Proteomes" id="UP001497535"/>
    </source>
</evidence>
<organism evidence="1 2">
    <name type="scientific">Meloidogyne enterolobii</name>
    <name type="common">Root-knot nematode worm</name>
    <name type="synonym">Meloidogyne mayaguensis</name>
    <dbReference type="NCBI Taxonomy" id="390850"/>
    <lineage>
        <taxon>Eukaryota</taxon>
        <taxon>Metazoa</taxon>
        <taxon>Ecdysozoa</taxon>
        <taxon>Nematoda</taxon>
        <taxon>Chromadorea</taxon>
        <taxon>Rhabditida</taxon>
        <taxon>Tylenchina</taxon>
        <taxon>Tylenchomorpha</taxon>
        <taxon>Tylenchoidea</taxon>
        <taxon>Meloidogynidae</taxon>
        <taxon>Meloidogyninae</taxon>
        <taxon>Meloidogyne</taxon>
    </lineage>
</organism>
<gene>
    <name evidence="1" type="ORF">MENTE1834_LOCUS9067</name>
</gene>
<keyword evidence="2" id="KW-1185">Reference proteome</keyword>
<protein>
    <submittedName>
        <fullName evidence="1">Uncharacterized protein</fullName>
    </submittedName>
</protein>
<reference evidence="1" key="1">
    <citation type="submission" date="2023-11" db="EMBL/GenBank/DDBJ databases">
        <authorList>
            <person name="Poullet M."/>
        </authorList>
    </citation>
    <scope>NUCLEOTIDE SEQUENCE</scope>
    <source>
        <strain evidence="1">E1834</strain>
    </source>
</reference>
<comment type="caution">
    <text evidence="1">The sequence shown here is derived from an EMBL/GenBank/DDBJ whole genome shotgun (WGS) entry which is preliminary data.</text>
</comment>
<accession>A0ACB0Y925</accession>
<evidence type="ECO:0000313" key="1">
    <source>
        <dbReference type="EMBL" id="CAK5036557.1"/>
    </source>
</evidence>
<dbReference type="Proteomes" id="UP001497535">
    <property type="component" value="Unassembled WGS sequence"/>
</dbReference>
<dbReference type="EMBL" id="CAVMJV010000008">
    <property type="protein sequence ID" value="CAK5036557.1"/>
    <property type="molecule type" value="Genomic_DNA"/>
</dbReference>
<sequence length="94" mass="11024">MLDNNYFTLIILTFISIIFLVLFIGTIAILIKIFIIYQRRRGPHPNHEAKIMTTSDYSRSITSRQRKEGIQGQQNTKIVHPINQPISFYSTRRD</sequence>